<sequence>MLDDGFDGPSGNKGLFTSTNPELRRVVPDNVAGRVKVKVVYTVLEAQYQSALSAAVKAINASNKTVCFEIVGYLLEELRDPDNFASFKEDLASANVFIGSLIFIEELAEKIVEAVAPVRERMDACVIFPSMPAVMKLNKLGTFSMAQLGQSKSMIGEFIKSARKNNDNFEEGLLKLVRTLPKVLKYLPSDKAQDARNFVQSLQA</sequence>
<dbReference type="EMBL" id="KK100488">
    <property type="protein sequence ID" value="KIZ05579.1"/>
    <property type="molecule type" value="Genomic_DNA"/>
</dbReference>
<keyword evidence="6" id="KW-0067">ATP-binding</keyword>
<keyword evidence="4 11" id="KW-0436">Ligase</keyword>
<comment type="catalytic activity">
    <reaction evidence="9">
        <text>protoporphyrin IX + Mg(2+) + ATP + H2O = Mg-protoporphyrin IX + ADP + phosphate + 3 H(+)</text>
        <dbReference type="Rhea" id="RHEA:13961"/>
        <dbReference type="ChEBI" id="CHEBI:15377"/>
        <dbReference type="ChEBI" id="CHEBI:15378"/>
        <dbReference type="ChEBI" id="CHEBI:18420"/>
        <dbReference type="ChEBI" id="CHEBI:30616"/>
        <dbReference type="ChEBI" id="CHEBI:43474"/>
        <dbReference type="ChEBI" id="CHEBI:57306"/>
        <dbReference type="ChEBI" id="CHEBI:60492"/>
        <dbReference type="ChEBI" id="CHEBI:456216"/>
        <dbReference type="EC" id="6.6.1.1"/>
    </reaction>
</comment>
<dbReference type="AlphaFoldDB" id="A0A0D2LGB2"/>
<evidence type="ECO:0000256" key="5">
    <source>
        <dbReference type="ARBA" id="ARBA00022741"/>
    </source>
</evidence>
<keyword evidence="5" id="KW-0547">Nucleotide-binding</keyword>
<comment type="pathway">
    <text evidence="8">Porphyrin-containing compound metabolism.</text>
</comment>
<dbReference type="GO" id="GO:0005524">
    <property type="term" value="F:ATP binding"/>
    <property type="evidence" value="ECO:0007669"/>
    <property type="project" value="UniProtKB-KW"/>
</dbReference>
<organism evidence="11 12">
    <name type="scientific">Monoraphidium neglectum</name>
    <dbReference type="NCBI Taxonomy" id="145388"/>
    <lineage>
        <taxon>Eukaryota</taxon>
        <taxon>Viridiplantae</taxon>
        <taxon>Chlorophyta</taxon>
        <taxon>core chlorophytes</taxon>
        <taxon>Chlorophyceae</taxon>
        <taxon>CS clade</taxon>
        <taxon>Sphaeropleales</taxon>
        <taxon>Selenastraceae</taxon>
        <taxon>Monoraphidium</taxon>
    </lineage>
</organism>
<dbReference type="KEGG" id="mng:MNEG_2386"/>
<dbReference type="EC" id="6.6.1.1" evidence="2"/>
<dbReference type="GO" id="GO:0015995">
    <property type="term" value="P:chlorophyll biosynthetic process"/>
    <property type="evidence" value="ECO:0007669"/>
    <property type="project" value="UniProtKB-KW"/>
</dbReference>
<dbReference type="OrthoDB" id="10252009at2759"/>
<keyword evidence="7" id="KW-0149">Chlorophyll biosynthesis</keyword>
<dbReference type="Proteomes" id="UP000054498">
    <property type="component" value="Unassembled WGS sequence"/>
</dbReference>
<proteinExistence type="inferred from homology"/>
<dbReference type="GO" id="GO:0009507">
    <property type="term" value="C:chloroplast"/>
    <property type="evidence" value="ECO:0007669"/>
    <property type="project" value="TreeGrafter"/>
</dbReference>
<accession>A0A0D2LGB2</accession>
<evidence type="ECO:0000256" key="8">
    <source>
        <dbReference type="ARBA" id="ARBA00023444"/>
    </source>
</evidence>
<dbReference type="GO" id="GO:0015979">
    <property type="term" value="P:photosynthesis"/>
    <property type="evidence" value="ECO:0007669"/>
    <property type="project" value="UniProtKB-KW"/>
</dbReference>
<evidence type="ECO:0000256" key="7">
    <source>
        <dbReference type="ARBA" id="ARBA00023171"/>
    </source>
</evidence>
<evidence type="ECO:0000256" key="4">
    <source>
        <dbReference type="ARBA" id="ARBA00022598"/>
    </source>
</evidence>
<dbReference type="STRING" id="145388.A0A0D2LGB2"/>
<dbReference type="RefSeq" id="XP_013904598.1">
    <property type="nucleotide sequence ID" value="XM_014049144.1"/>
</dbReference>
<name>A0A0D2LGB2_9CHLO</name>
<dbReference type="Pfam" id="PF11965">
    <property type="entry name" value="DUF3479"/>
    <property type="match status" value="1"/>
</dbReference>
<gene>
    <name evidence="11" type="ORF">MNEG_2386</name>
</gene>
<evidence type="ECO:0000313" key="12">
    <source>
        <dbReference type="Proteomes" id="UP000054498"/>
    </source>
</evidence>
<evidence type="ECO:0000256" key="1">
    <source>
        <dbReference type="ARBA" id="ARBA00010851"/>
    </source>
</evidence>
<dbReference type="InterPro" id="IPR003672">
    <property type="entry name" value="CobN/Mg_chltase"/>
</dbReference>
<dbReference type="PANTHER" id="PTHR44119:SF1">
    <property type="entry name" value="MAGNESIUM-CHELATASE SUBUNIT CHLH, CHLOROPLASTIC"/>
    <property type="match status" value="1"/>
</dbReference>
<evidence type="ECO:0000256" key="2">
    <source>
        <dbReference type="ARBA" id="ARBA00012825"/>
    </source>
</evidence>
<feature type="domain" description="Magnesium chelatase subunit H N-terminal" evidence="10">
    <location>
        <begin position="38"/>
        <end position="199"/>
    </location>
</feature>
<reference evidence="11 12" key="1">
    <citation type="journal article" date="2013" name="BMC Genomics">
        <title>Reconstruction of the lipid metabolism for the microalga Monoraphidium neglectum from its genome sequence reveals characteristics suitable for biofuel production.</title>
        <authorList>
            <person name="Bogen C."/>
            <person name="Al-Dilaimi A."/>
            <person name="Albersmeier A."/>
            <person name="Wichmann J."/>
            <person name="Grundmann M."/>
            <person name="Rupp O."/>
            <person name="Lauersen K.J."/>
            <person name="Blifernez-Klassen O."/>
            <person name="Kalinowski J."/>
            <person name="Goesmann A."/>
            <person name="Mussgnug J.H."/>
            <person name="Kruse O."/>
        </authorList>
    </citation>
    <scope>NUCLEOTIDE SEQUENCE [LARGE SCALE GENOMIC DNA]</scope>
    <source>
        <strain evidence="11 12">SAG 48.87</strain>
    </source>
</reference>
<keyword evidence="3" id="KW-0602">Photosynthesis</keyword>
<evidence type="ECO:0000256" key="6">
    <source>
        <dbReference type="ARBA" id="ARBA00022840"/>
    </source>
</evidence>
<evidence type="ECO:0000256" key="3">
    <source>
        <dbReference type="ARBA" id="ARBA00022531"/>
    </source>
</evidence>
<evidence type="ECO:0000259" key="10">
    <source>
        <dbReference type="Pfam" id="PF11965"/>
    </source>
</evidence>
<dbReference type="GO" id="GO:0016851">
    <property type="term" value="F:magnesium chelatase activity"/>
    <property type="evidence" value="ECO:0007669"/>
    <property type="project" value="UniProtKB-EC"/>
</dbReference>
<dbReference type="InterPro" id="IPR022571">
    <property type="entry name" value="Mg_chelatase_H_N"/>
</dbReference>
<evidence type="ECO:0000313" key="11">
    <source>
        <dbReference type="EMBL" id="KIZ05579.1"/>
    </source>
</evidence>
<evidence type="ECO:0000256" key="9">
    <source>
        <dbReference type="ARBA" id="ARBA00048693"/>
    </source>
</evidence>
<dbReference type="GeneID" id="25735264"/>
<keyword evidence="12" id="KW-1185">Reference proteome</keyword>
<comment type="similarity">
    <text evidence="1">Belongs to the Mg-chelatase subunit H family.</text>
</comment>
<dbReference type="PANTHER" id="PTHR44119">
    <property type="entry name" value="MAGNESIUM-CHELATASE SUBUNIT CHLH, CHLOROPLASTIC"/>
    <property type="match status" value="1"/>
</dbReference>
<protein>
    <recommendedName>
        <fullName evidence="2">magnesium chelatase</fullName>
        <ecNumber evidence="2">6.6.1.1</ecNumber>
    </recommendedName>
</protein>